<organism evidence="2 3">
    <name type="scientific">Mya arenaria</name>
    <name type="common">Soft-shell clam</name>
    <dbReference type="NCBI Taxonomy" id="6604"/>
    <lineage>
        <taxon>Eukaryota</taxon>
        <taxon>Metazoa</taxon>
        <taxon>Spiralia</taxon>
        <taxon>Lophotrochozoa</taxon>
        <taxon>Mollusca</taxon>
        <taxon>Bivalvia</taxon>
        <taxon>Autobranchia</taxon>
        <taxon>Heteroconchia</taxon>
        <taxon>Euheterodonta</taxon>
        <taxon>Imparidentia</taxon>
        <taxon>Neoheterodontei</taxon>
        <taxon>Myida</taxon>
        <taxon>Myoidea</taxon>
        <taxon>Myidae</taxon>
        <taxon>Mya</taxon>
    </lineage>
</organism>
<proteinExistence type="predicted"/>
<evidence type="ECO:0000256" key="1">
    <source>
        <dbReference type="SAM" id="Coils"/>
    </source>
</evidence>
<keyword evidence="3" id="KW-1185">Reference proteome</keyword>
<protein>
    <submittedName>
        <fullName evidence="2">Uncharacterized protein</fullName>
    </submittedName>
</protein>
<gene>
    <name evidence="2" type="ORF">MAR_008177</name>
</gene>
<dbReference type="Proteomes" id="UP001164746">
    <property type="component" value="Chromosome 4"/>
</dbReference>
<name>A0ABY7DXL2_MYAAR</name>
<reference evidence="2" key="1">
    <citation type="submission" date="2022-11" db="EMBL/GenBank/DDBJ databases">
        <title>Centuries of genome instability and evolution in soft-shell clam transmissible cancer (bioRxiv).</title>
        <authorList>
            <person name="Hart S.F.M."/>
            <person name="Yonemitsu M.A."/>
            <person name="Giersch R.M."/>
            <person name="Beal B.F."/>
            <person name="Arriagada G."/>
            <person name="Davis B.W."/>
            <person name="Ostrander E.A."/>
            <person name="Goff S.P."/>
            <person name="Metzger M.J."/>
        </authorList>
    </citation>
    <scope>NUCLEOTIDE SEQUENCE</scope>
    <source>
        <strain evidence="2">MELC-2E11</strain>
        <tissue evidence="2">Siphon/mantle</tissue>
    </source>
</reference>
<sequence length="444" mass="51870">TEFLKEQWRDSDFWRITSLFAVVESNSLRVTNLPQCERREAHIFFNNPSMLGGLSFADLDVDLKIEPFYGDIHGLQTEIEVEPLIIDNLNARKVSYLKDFYLDEITEDFKDNFCTNIVWALDGLGKIKFEFQCSHDDHRVKRGREFPEKIQAKCQEYFNKIIVDDRTFDQANSKDIKDVLDHYAGRNVYIEEMYSDNRVVLVGLEEEEELKQLQEKLNKIEPPRPRMTKSIPFEKHILPRLIAFKDLALYEAFEADSLDVTVDTDKITLTLTGVKEDVEKAETEIWAMLNRIVEHQFEFPDKAHKEILTTKLMTDKIQDCINDLGTRCGFTTVDGKITLYASAKVQLEQLEREILDLVSLEELEFEGKLVDKRTLEKKLKEIEENFKPYVKISYEMATSLLKVKVVSGKDYLPLVVDKLEKEVDVLLQRREKNSYVTVHLEVYL</sequence>
<dbReference type="EMBL" id="CP111015">
    <property type="protein sequence ID" value="WAR01619.1"/>
    <property type="molecule type" value="Genomic_DNA"/>
</dbReference>
<accession>A0ABY7DXL2</accession>
<feature type="non-terminal residue" evidence="2">
    <location>
        <position position="1"/>
    </location>
</feature>
<feature type="coiled-coil region" evidence="1">
    <location>
        <begin position="333"/>
        <end position="385"/>
    </location>
</feature>
<evidence type="ECO:0000313" key="2">
    <source>
        <dbReference type="EMBL" id="WAR01619.1"/>
    </source>
</evidence>
<keyword evidence="1" id="KW-0175">Coiled coil</keyword>
<evidence type="ECO:0000313" key="3">
    <source>
        <dbReference type="Proteomes" id="UP001164746"/>
    </source>
</evidence>